<evidence type="ECO:0000256" key="1">
    <source>
        <dbReference type="ARBA" id="ARBA00004496"/>
    </source>
</evidence>
<keyword evidence="5 9" id="KW-0378">Hydrolase</keyword>
<dbReference type="PANTHER" id="PTHR42891">
    <property type="entry name" value="D-GLYCERO-BETA-D-MANNO-HEPTOSE-1,7-BISPHOSPHATE 7-PHOSPHATASE"/>
    <property type="match status" value="1"/>
</dbReference>
<feature type="domain" description="Nucleotidyl transferase" evidence="8">
    <location>
        <begin position="2"/>
        <end position="212"/>
    </location>
</feature>
<keyword evidence="4" id="KW-0479">Metal-binding</keyword>
<dbReference type="OrthoDB" id="9801899at2"/>
<dbReference type="PANTHER" id="PTHR42891:SF1">
    <property type="entry name" value="D-GLYCERO-BETA-D-MANNO-HEPTOSE-1,7-BISPHOSPHATE 7-PHOSPHATASE"/>
    <property type="match status" value="1"/>
</dbReference>
<dbReference type="Proteomes" id="UP000236311">
    <property type="component" value="Unassembled WGS sequence"/>
</dbReference>
<comment type="subcellular location">
    <subcellularLocation>
        <location evidence="1">Cytoplasm</location>
    </subcellularLocation>
</comment>
<evidence type="ECO:0000259" key="8">
    <source>
        <dbReference type="Pfam" id="PF00483"/>
    </source>
</evidence>
<evidence type="ECO:0000256" key="2">
    <source>
        <dbReference type="ARBA" id="ARBA00005628"/>
    </source>
</evidence>
<gene>
    <name evidence="9" type="primary">gmhB_2</name>
    <name evidence="9" type="ORF">AMURIS_02878</name>
</gene>
<evidence type="ECO:0000256" key="6">
    <source>
        <dbReference type="ARBA" id="ARBA00023277"/>
    </source>
</evidence>
<dbReference type="NCBIfam" id="TIGR01662">
    <property type="entry name" value="HAD-SF-IIIA"/>
    <property type="match status" value="1"/>
</dbReference>
<sequence length="480" mass="53193">MKVVIMAGGKGTRITSVTKKFAVQYPELYNEAPDIPKPLLPIDGIPVLEREICSLREQGFDKIIITVGYLSSIIMDYFGDGTCVSRATGKPFGVSISYFNEAIPLGNAGALYKIYDDLKDGADEDFLLLTADSVFDVNIRRFVEYHKKKGGWATLFTHPNSHPFDSSVVVADMDCRVIEWLAKEDKRPVYFKNRINAGLHILNRKVLDIAVKNGTIVPELIGTSNSQGSVVKVDLDRQLLKPLCGDKNSGAIFCYDSPEYVKDMGTPERFEQVLCDFKVGMIKRKNLQYKQRAFFLDRDGTINKYKGLIRSVDQIELIDGVAEAVKRINASGSLCIIITNQPVVARGEVSDKLLGEIHDKLETELGRAGAYIDALYYCPHHPDRGFTGEISSLKINCNCRKPKIGLVVKAAKDYNIDLTSSWFIGDSRNDVLCGKNAGTKTVLLIGSDTDSNQHDGNKENGQFGQDLTCNSLIEAVEQIL</sequence>
<dbReference type="Gene3D" id="3.90.550.10">
    <property type="entry name" value="Spore Coat Polysaccharide Biosynthesis Protein SpsA, Chain A"/>
    <property type="match status" value="1"/>
</dbReference>
<evidence type="ECO:0000313" key="9">
    <source>
        <dbReference type="EMBL" id="SOY30155.1"/>
    </source>
</evidence>
<dbReference type="EMBL" id="OFSM01000014">
    <property type="protein sequence ID" value="SOY30155.1"/>
    <property type="molecule type" value="Genomic_DNA"/>
</dbReference>
<comment type="similarity">
    <text evidence="2">Belongs to the GmhB family.</text>
</comment>
<dbReference type="Pfam" id="PF00483">
    <property type="entry name" value="NTP_transferase"/>
    <property type="match status" value="1"/>
</dbReference>
<dbReference type="NCBIfam" id="TIGR01656">
    <property type="entry name" value="Histidinol-ppas"/>
    <property type="match status" value="1"/>
</dbReference>
<keyword evidence="3" id="KW-0963">Cytoplasm</keyword>
<organism evidence="9 10">
    <name type="scientific">Acetatifactor muris</name>
    <dbReference type="NCBI Taxonomy" id="879566"/>
    <lineage>
        <taxon>Bacteria</taxon>
        <taxon>Bacillati</taxon>
        <taxon>Bacillota</taxon>
        <taxon>Clostridia</taxon>
        <taxon>Lachnospirales</taxon>
        <taxon>Lachnospiraceae</taxon>
        <taxon>Acetatifactor</taxon>
    </lineage>
</organism>
<protein>
    <recommendedName>
        <fullName evidence="7">D,D-heptose 1,7-bisphosphate phosphatase</fullName>
    </recommendedName>
</protein>
<dbReference type="InterPro" id="IPR023214">
    <property type="entry name" value="HAD_sf"/>
</dbReference>
<dbReference type="InterPro" id="IPR005835">
    <property type="entry name" value="NTP_transferase_dom"/>
</dbReference>
<dbReference type="GO" id="GO:0046872">
    <property type="term" value="F:metal ion binding"/>
    <property type="evidence" value="ECO:0007669"/>
    <property type="project" value="UniProtKB-KW"/>
</dbReference>
<dbReference type="GO" id="GO:0016791">
    <property type="term" value="F:phosphatase activity"/>
    <property type="evidence" value="ECO:0007669"/>
    <property type="project" value="InterPro"/>
</dbReference>
<dbReference type="RefSeq" id="WP_103240217.1">
    <property type="nucleotide sequence ID" value="NZ_JANJZD010000013.1"/>
</dbReference>
<dbReference type="SUPFAM" id="SSF53448">
    <property type="entry name" value="Nucleotide-diphospho-sugar transferases"/>
    <property type="match status" value="1"/>
</dbReference>
<dbReference type="InterPro" id="IPR006543">
    <property type="entry name" value="Histidinol-phos"/>
</dbReference>
<reference evidence="9 10" key="1">
    <citation type="submission" date="2018-01" db="EMBL/GenBank/DDBJ databases">
        <authorList>
            <person name="Gaut B.S."/>
            <person name="Morton B.R."/>
            <person name="Clegg M.T."/>
            <person name="Duvall M.R."/>
        </authorList>
    </citation>
    <scope>NUCLEOTIDE SEQUENCE [LARGE SCALE GENOMIC DNA]</scope>
    <source>
        <strain evidence="9">GP69</strain>
    </source>
</reference>
<dbReference type="GO" id="GO:0005737">
    <property type="term" value="C:cytoplasm"/>
    <property type="evidence" value="ECO:0007669"/>
    <property type="project" value="UniProtKB-SubCell"/>
</dbReference>
<dbReference type="InterPro" id="IPR006549">
    <property type="entry name" value="HAD-SF_hydro_IIIA"/>
</dbReference>
<dbReference type="InterPro" id="IPR036412">
    <property type="entry name" value="HAD-like_sf"/>
</dbReference>
<evidence type="ECO:0000256" key="3">
    <source>
        <dbReference type="ARBA" id="ARBA00022490"/>
    </source>
</evidence>
<evidence type="ECO:0000256" key="7">
    <source>
        <dbReference type="ARBA" id="ARBA00031828"/>
    </source>
</evidence>
<evidence type="ECO:0000256" key="4">
    <source>
        <dbReference type="ARBA" id="ARBA00022723"/>
    </source>
</evidence>
<dbReference type="AlphaFoldDB" id="A0A2K4ZI62"/>
<dbReference type="SUPFAM" id="SSF56784">
    <property type="entry name" value="HAD-like"/>
    <property type="match status" value="1"/>
</dbReference>
<proteinExistence type="inferred from homology"/>
<keyword evidence="10" id="KW-1185">Reference proteome</keyword>
<dbReference type="CDD" id="cd04181">
    <property type="entry name" value="NTP_transferase"/>
    <property type="match status" value="1"/>
</dbReference>
<evidence type="ECO:0000313" key="10">
    <source>
        <dbReference type="Proteomes" id="UP000236311"/>
    </source>
</evidence>
<name>A0A2K4ZI62_9FIRM</name>
<evidence type="ECO:0000256" key="5">
    <source>
        <dbReference type="ARBA" id="ARBA00022801"/>
    </source>
</evidence>
<dbReference type="CDD" id="cd07503">
    <property type="entry name" value="HAD_HisB-N"/>
    <property type="match status" value="1"/>
</dbReference>
<dbReference type="InterPro" id="IPR004446">
    <property type="entry name" value="Heptose_bisP_phosphatase"/>
</dbReference>
<dbReference type="GO" id="GO:0005975">
    <property type="term" value="P:carbohydrate metabolic process"/>
    <property type="evidence" value="ECO:0007669"/>
    <property type="project" value="InterPro"/>
</dbReference>
<dbReference type="Pfam" id="PF13242">
    <property type="entry name" value="Hydrolase_like"/>
    <property type="match status" value="1"/>
</dbReference>
<keyword evidence="6" id="KW-0119">Carbohydrate metabolism</keyword>
<dbReference type="Gene3D" id="3.40.50.1000">
    <property type="entry name" value="HAD superfamily/HAD-like"/>
    <property type="match status" value="1"/>
</dbReference>
<accession>A0A2K4ZI62</accession>
<dbReference type="InterPro" id="IPR029044">
    <property type="entry name" value="Nucleotide-diphossugar_trans"/>
</dbReference>